<dbReference type="AlphaFoldDB" id="A0A7N0VIZ6"/>
<dbReference type="PANTHER" id="PTHR31549:SF149">
    <property type="entry name" value="ISOPRENOID SYNTHASE DOMAIN-CONTAINING PROTEIN"/>
    <property type="match status" value="1"/>
</dbReference>
<dbReference type="Pfam" id="PF03140">
    <property type="entry name" value="DUF247"/>
    <property type="match status" value="1"/>
</dbReference>
<dbReference type="EnsemblPlants" id="Kaladp0964s0001.1.v1.1">
    <property type="protein sequence ID" value="Kaladp0964s0001.1.v1.1"/>
    <property type="gene ID" value="Kaladp0964s0001.v1.1"/>
</dbReference>
<evidence type="ECO:0000313" key="2">
    <source>
        <dbReference type="Proteomes" id="UP000594263"/>
    </source>
</evidence>
<keyword evidence="2" id="KW-1185">Reference proteome</keyword>
<name>A0A7N0VIZ6_KALFE</name>
<evidence type="ECO:0000313" key="1">
    <source>
        <dbReference type="EnsemblPlants" id="Kaladp0964s0001.1.v1.1"/>
    </source>
</evidence>
<protein>
    <submittedName>
        <fullName evidence="1">Uncharacterized protein</fullName>
    </submittedName>
</protein>
<reference evidence="1" key="1">
    <citation type="submission" date="2021-01" db="UniProtKB">
        <authorList>
            <consortium name="EnsemblPlants"/>
        </authorList>
    </citation>
    <scope>IDENTIFICATION</scope>
</reference>
<dbReference type="Proteomes" id="UP000594263">
    <property type="component" value="Unplaced"/>
</dbReference>
<dbReference type="Gramene" id="Kaladp0964s0001.1.v1.1">
    <property type="protein sequence ID" value="Kaladp0964s0001.1.v1.1"/>
    <property type="gene ID" value="Kaladp0964s0001.v1.1"/>
</dbReference>
<dbReference type="PANTHER" id="PTHR31549">
    <property type="entry name" value="PROTEIN, PUTATIVE (DUF247)-RELATED-RELATED"/>
    <property type="match status" value="1"/>
</dbReference>
<dbReference type="InterPro" id="IPR004158">
    <property type="entry name" value="DUF247_pln"/>
</dbReference>
<accession>A0A7N0VIZ6</accession>
<sequence length="257" mass="28687">MKQIKELYAAVAAVAGEARKCYAAGATDAFDDVGFSKMMFLDGCFILQFMRMITGEKIWNVMKGNDVAFAYRDLFLLENQVPFLVLDALVPEKEAMMTKFCQDPPALPPETIRYLPTIIKFMGKKVGQRGSRAGDNLHPKPMYLLDLYRSQLVNGKDDASTGETLSWTWYGSVKELKTVGIHFVPSRTQSYTDVSFQSNLCMGTLRLPKLIVGDSTKSKLLNMVAFEKCPDAPDDFGVTSYICLMSRPKQNVGRDGV</sequence>
<organism evidence="1 2">
    <name type="scientific">Kalanchoe fedtschenkoi</name>
    <name type="common">Lavender scallops</name>
    <name type="synonym">South American air plant</name>
    <dbReference type="NCBI Taxonomy" id="63787"/>
    <lineage>
        <taxon>Eukaryota</taxon>
        <taxon>Viridiplantae</taxon>
        <taxon>Streptophyta</taxon>
        <taxon>Embryophyta</taxon>
        <taxon>Tracheophyta</taxon>
        <taxon>Spermatophyta</taxon>
        <taxon>Magnoliopsida</taxon>
        <taxon>eudicotyledons</taxon>
        <taxon>Gunneridae</taxon>
        <taxon>Pentapetalae</taxon>
        <taxon>Saxifragales</taxon>
        <taxon>Crassulaceae</taxon>
        <taxon>Kalanchoe</taxon>
    </lineage>
</organism>
<dbReference type="OMA" id="TSICATE"/>
<proteinExistence type="predicted"/>